<gene>
    <name evidence="1" type="ORF">J2S74_002094</name>
</gene>
<organism evidence="1 2">
    <name type="scientific">Evansella vedderi</name>
    <dbReference type="NCBI Taxonomy" id="38282"/>
    <lineage>
        <taxon>Bacteria</taxon>
        <taxon>Bacillati</taxon>
        <taxon>Bacillota</taxon>
        <taxon>Bacilli</taxon>
        <taxon>Bacillales</taxon>
        <taxon>Bacillaceae</taxon>
        <taxon>Evansella</taxon>
    </lineage>
</organism>
<protein>
    <submittedName>
        <fullName evidence="1">Uncharacterized protein YqjF (DUF2071 family)</fullName>
    </submittedName>
</protein>
<dbReference type="EMBL" id="JAUSUG010000007">
    <property type="protein sequence ID" value="MDQ0254715.1"/>
    <property type="molecule type" value="Genomic_DNA"/>
</dbReference>
<keyword evidence="2" id="KW-1185">Reference proteome</keyword>
<reference evidence="1 2" key="1">
    <citation type="submission" date="2023-07" db="EMBL/GenBank/DDBJ databases">
        <title>Genomic Encyclopedia of Type Strains, Phase IV (KMG-IV): sequencing the most valuable type-strain genomes for metagenomic binning, comparative biology and taxonomic classification.</title>
        <authorList>
            <person name="Goeker M."/>
        </authorList>
    </citation>
    <scope>NUCLEOTIDE SEQUENCE [LARGE SCALE GENOMIC DNA]</scope>
    <source>
        <strain evidence="1 2">DSM 9768</strain>
    </source>
</reference>
<evidence type="ECO:0000313" key="2">
    <source>
        <dbReference type="Proteomes" id="UP001230005"/>
    </source>
</evidence>
<accession>A0ABT9ZTZ4</accession>
<dbReference type="RefSeq" id="WP_307325053.1">
    <property type="nucleotide sequence ID" value="NZ_JAUSUG010000007.1"/>
</dbReference>
<proteinExistence type="predicted"/>
<dbReference type="InterPro" id="IPR018644">
    <property type="entry name" value="DUF2071"/>
</dbReference>
<dbReference type="Proteomes" id="UP001230005">
    <property type="component" value="Unassembled WGS sequence"/>
</dbReference>
<evidence type="ECO:0000313" key="1">
    <source>
        <dbReference type="EMBL" id="MDQ0254715.1"/>
    </source>
</evidence>
<sequence>MDNYWLTERYKLYAVSSNGIYEGFIHHRQWPLQPVKVTIEKNSLGSSLGVPIGVNPSIVHYADNLMVRSSFIRKVGHIESVS</sequence>
<name>A0ABT9ZTZ4_9BACI</name>
<comment type="caution">
    <text evidence="1">The sequence shown here is derived from an EMBL/GenBank/DDBJ whole genome shotgun (WGS) entry which is preliminary data.</text>
</comment>
<dbReference type="Pfam" id="PF09844">
    <property type="entry name" value="DUF2071"/>
    <property type="match status" value="1"/>
</dbReference>